<protein>
    <submittedName>
        <fullName evidence="1">Uncharacterized protein</fullName>
    </submittedName>
</protein>
<gene>
    <name evidence="1" type="ORF">SAMN04488044_2312</name>
</gene>
<dbReference type="OrthoDB" id="9810895at2"/>
<evidence type="ECO:0000313" key="1">
    <source>
        <dbReference type="EMBL" id="SHH30321.1"/>
    </source>
</evidence>
<accession>A0A1M5RVY9</accession>
<dbReference type="Proteomes" id="UP000184211">
    <property type="component" value="Unassembled WGS sequence"/>
</dbReference>
<organism evidence="1 2">
    <name type="scientific">Cognatishimia maritima</name>
    <dbReference type="NCBI Taxonomy" id="870908"/>
    <lineage>
        <taxon>Bacteria</taxon>
        <taxon>Pseudomonadati</taxon>
        <taxon>Pseudomonadota</taxon>
        <taxon>Alphaproteobacteria</taxon>
        <taxon>Rhodobacterales</taxon>
        <taxon>Paracoccaceae</taxon>
        <taxon>Cognatishimia</taxon>
    </lineage>
</organism>
<evidence type="ECO:0000313" key="2">
    <source>
        <dbReference type="Proteomes" id="UP000184211"/>
    </source>
</evidence>
<reference evidence="2" key="1">
    <citation type="submission" date="2016-11" db="EMBL/GenBank/DDBJ databases">
        <authorList>
            <person name="Varghese N."/>
            <person name="Submissions S."/>
        </authorList>
    </citation>
    <scope>NUCLEOTIDE SEQUENCE [LARGE SCALE GENOMIC DNA]</scope>
    <source>
        <strain evidence="2">DSM 28223</strain>
    </source>
</reference>
<dbReference type="AlphaFoldDB" id="A0A1M5RVY9"/>
<dbReference type="STRING" id="870908.SAMN04488044_2312"/>
<proteinExistence type="predicted"/>
<dbReference type="EMBL" id="FQWM01000004">
    <property type="protein sequence ID" value="SHH30321.1"/>
    <property type="molecule type" value="Genomic_DNA"/>
</dbReference>
<sequence>MRRLGASCTLIASLCTASPLEAEAQCGPRDIVLDRLAEIYGENRQAIGLARENTLMELFASQESGSWTITVTTAQGLTCLIAAGQNFETAFSNALAHGKDV</sequence>
<name>A0A1M5RVY9_9RHOB</name>
<keyword evidence="2" id="KW-1185">Reference proteome</keyword>